<reference evidence="6 7" key="1">
    <citation type="submission" date="2019-01" db="EMBL/GenBank/DDBJ databases">
        <title>Ktedonosporobacter rubrisoli SCAWS-G2.</title>
        <authorList>
            <person name="Huang Y."/>
            <person name="Yan B."/>
        </authorList>
    </citation>
    <scope>NUCLEOTIDE SEQUENCE [LARGE SCALE GENOMIC DNA]</scope>
    <source>
        <strain evidence="6 7">SCAWS-G2</strain>
    </source>
</reference>
<evidence type="ECO:0000256" key="3">
    <source>
        <dbReference type="ARBA" id="ARBA00022840"/>
    </source>
</evidence>
<evidence type="ECO:0000313" key="6">
    <source>
        <dbReference type="EMBL" id="QBD81478.1"/>
    </source>
</evidence>
<evidence type="ECO:0000313" key="7">
    <source>
        <dbReference type="Proteomes" id="UP000290365"/>
    </source>
</evidence>
<dbReference type="PANTHER" id="PTHR19375">
    <property type="entry name" value="HEAT SHOCK PROTEIN 70KDA"/>
    <property type="match status" value="1"/>
</dbReference>
<dbReference type="InterPro" id="IPR018181">
    <property type="entry name" value="Heat_shock_70_CS"/>
</dbReference>
<dbReference type="InterPro" id="IPR013126">
    <property type="entry name" value="Hsp_70_fam"/>
</dbReference>
<dbReference type="Proteomes" id="UP000290365">
    <property type="component" value="Chromosome"/>
</dbReference>
<dbReference type="AlphaFoldDB" id="A0A4P6JZY4"/>
<dbReference type="SUPFAM" id="SSF53067">
    <property type="entry name" value="Actin-like ATPase domain"/>
    <property type="match status" value="2"/>
</dbReference>
<dbReference type="GO" id="GO:0005524">
    <property type="term" value="F:ATP binding"/>
    <property type="evidence" value="ECO:0007669"/>
    <property type="project" value="UniProtKB-KW"/>
</dbReference>
<name>A0A4P6JZY4_KTERU</name>
<organism evidence="6 7">
    <name type="scientific">Ktedonosporobacter rubrisoli</name>
    <dbReference type="NCBI Taxonomy" id="2509675"/>
    <lineage>
        <taxon>Bacteria</taxon>
        <taxon>Bacillati</taxon>
        <taxon>Chloroflexota</taxon>
        <taxon>Ktedonobacteria</taxon>
        <taxon>Ktedonobacterales</taxon>
        <taxon>Ktedonosporobacteraceae</taxon>
        <taxon>Ktedonosporobacter</taxon>
    </lineage>
</organism>
<keyword evidence="4" id="KW-0346">Stress response</keyword>
<evidence type="ECO:0000256" key="1">
    <source>
        <dbReference type="ARBA" id="ARBA00007381"/>
    </source>
</evidence>
<evidence type="ECO:0000256" key="2">
    <source>
        <dbReference type="ARBA" id="ARBA00022741"/>
    </source>
</evidence>
<dbReference type="PROSITE" id="PS00329">
    <property type="entry name" value="HSP70_2"/>
    <property type="match status" value="1"/>
</dbReference>
<dbReference type="PROSITE" id="PS01036">
    <property type="entry name" value="HSP70_3"/>
    <property type="match status" value="1"/>
</dbReference>
<dbReference type="GO" id="GO:0140662">
    <property type="term" value="F:ATP-dependent protein folding chaperone"/>
    <property type="evidence" value="ECO:0007669"/>
    <property type="project" value="InterPro"/>
</dbReference>
<gene>
    <name evidence="6" type="ORF">EPA93_38125</name>
</gene>
<dbReference type="InterPro" id="IPR043129">
    <property type="entry name" value="ATPase_NBD"/>
</dbReference>
<dbReference type="Gene3D" id="3.90.640.10">
    <property type="entry name" value="Actin, Chain A, domain 4"/>
    <property type="match status" value="1"/>
</dbReference>
<dbReference type="PROSITE" id="PS00297">
    <property type="entry name" value="HSP70_1"/>
    <property type="match status" value="1"/>
</dbReference>
<comment type="similarity">
    <text evidence="1">Belongs to the heat shock protein 70 family.</text>
</comment>
<keyword evidence="2" id="KW-0547">Nucleotide-binding</keyword>
<dbReference type="EMBL" id="CP035758">
    <property type="protein sequence ID" value="QBD81478.1"/>
    <property type="molecule type" value="Genomic_DNA"/>
</dbReference>
<evidence type="ECO:0000256" key="5">
    <source>
        <dbReference type="ARBA" id="ARBA00023186"/>
    </source>
</evidence>
<dbReference type="PRINTS" id="PR00301">
    <property type="entry name" value="HEATSHOCK70"/>
</dbReference>
<dbReference type="Pfam" id="PF00012">
    <property type="entry name" value="HSP70"/>
    <property type="match status" value="1"/>
</dbReference>
<dbReference type="OrthoDB" id="9766019at2"/>
<dbReference type="KEGG" id="kbs:EPA93_38125"/>
<dbReference type="CDD" id="cd24029">
    <property type="entry name" value="ASKHA_NBD_HSP70_DnaK_HscA_HscC"/>
    <property type="match status" value="1"/>
</dbReference>
<accession>A0A4P6JZY4</accession>
<protein>
    <submittedName>
        <fullName evidence="6">Hsp70 family protein</fullName>
    </submittedName>
</protein>
<evidence type="ECO:0000256" key="4">
    <source>
        <dbReference type="ARBA" id="ARBA00023016"/>
    </source>
</evidence>
<keyword evidence="5" id="KW-0143">Chaperone</keyword>
<keyword evidence="3" id="KW-0067">ATP-binding</keyword>
<dbReference type="Gene3D" id="3.30.420.40">
    <property type="match status" value="2"/>
</dbReference>
<sequence length="807" mass="89698">MGGNIVAKQLISKAVGIDLGTTNSVIAIMNPADTDIVIHRDPVSKRETTPSCVWKDPRKGEIVVGRKAFSRIGTAPAPIHSIKRKMGRQEKVRLGNEELSPEEISAHILREMKGQIEEDVKGFETNTTSWQVDRAIITVPAYFDLPQIEATRKAGEQAGLQVLELLHEPTAAACYYCWHTHIQNGIFLVYDLGGGTFDVSILRCRAGAFEVLGISGNNYLGGDDIDEALANELLRRLQSEEQWELNLNLKDDEEDRLRFEKMKKLMEGVKKKLSTEHEFLLRDTMSIQDQAHNWVEIEMLFERQEIEAIMLPIIKRTIPYCLEALEKAHEKAEISLADVDAIILAGGSTHIPLVRQLVRQELCANPNAQAPRAKCAEPVYEDVDSIVALGAAIRAAASGGLIIYNSERTVRIAFRGLGTTGSQQAHLGGQVSTLSQEIDLSGGHIRLTIPALGYDDDCDLGPAGNFSFTRIPLQRAAENLLNFEVFDSKDELIASASRPVTQSQDAPLAIGGGDTAVLAKTIALEVVRANKLYRKELIKSPASLPTSASFQFVHPGSTSHIQFSLYQLEKKIKEISVNVPEDLPRGAPIDLHINVDEQANITCNGTIGELPFRFSVEAPEDRYIREDDVRKLDKQFQQLPSGQSSSLKEAWEETTQRVNTAIEHGDVARAAHDFGELENLWQSVAPAEKEVLQPPRTEFDNLVKDCLAINDEIYNYDRMHDKAMYSNAINEQRRLGEMAFAASDQEAYTAAYNMLESLCKHLANVLFSKLPADIREQIMQQAAKSTDEETTRRAGIKEAMNLKPWEI</sequence>
<keyword evidence="7" id="KW-1185">Reference proteome</keyword>
<proteinExistence type="inferred from homology"/>